<feature type="signal peptide" evidence="1">
    <location>
        <begin position="1"/>
        <end position="22"/>
    </location>
</feature>
<evidence type="ECO:0008006" key="4">
    <source>
        <dbReference type="Google" id="ProtNLM"/>
    </source>
</evidence>
<protein>
    <recommendedName>
        <fullName evidence="4">Hydrophobic surface binding protein</fullName>
    </recommendedName>
</protein>
<dbReference type="STRING" id="230819.A0A5C3KG63"/>
<evidence type="ECO:0000313" key="3">
    <source>
        <dbReference type="Proteomes" id="UP000307440"/>
    </source>
</evidence>
<accession>A0A5C3KG63</accession>
<proteinExistence type="predicted"/>
<organism evidence="2 3">
    <name type="scientific">Coprinopsis marcescibilis</name>
    <name type="common">Agaric fungus</name>
    <name type="synonym">Psathyrella marcescibilis</name>
    <dbReference type="NCBI Taxonomy" id="230819"/>
    <lineage>
        <taxon>Eukaryota</taxon>
        <taxon>Fungi</taxon>
        <taxon>Dikarya</taxon>
        <taxon>Basidiomycota</taxon>
        <taxon>Agaricomycotina</taxon>
        <taxon>Agaricomycetes</taxon>
        <taxon>Agaricomycetidae</taxon>
        <taxon>Agaricales</taxon>
        <taxon>Agaricineae</taxon>
        <taxon>Psathyrellaceae</taxon>
        <taxon>Coprinopsis</taxon>
    </lineage>
</organism>
<dbReference type="OrthoDB" id="3178264at2759"/>
<dbReference type="AlphaFoldDB" id="A0A5C3KG63"/>
<evidence type="ECO:0000313" key="2">
    <source>
        <dbReference type="EMBL" id="TFK18653.1"/>
    </source>
</evidence>
<reference evidence="2 3" key="1">
    <citation type="journal article" date="2019" name="Nat. Ecol. Evol.">
        <title>Megaphylogeny resolves global patterns of mushroom evolution.</title>
        <authorList>
            <person name="Varga T."/>
            <person name="Krizsan K."/>
            <person name="Foldi C."/>
            <person name="Dima B."/>
            <person name="Sanchez-Garcia M."/>
            <person name="Sanchez-Ramirez S."/>
            <person name="Szollosi G.J."/>
            <person name="Szarkandi J.G."/>
            <person name="Papp V."/>
            <person name="Albert L."/>
            <person name="Andreopoulos W."/>
            <person name="Angelini C."/>
            <person name="Antonin V."/>
            <person name="Barry K.W."/>
            <person name="Bougher N.L."/>
            <person name="Buchanan P."/>
            <person name="Buyck B."/>
            <person name="Bense V."/>
            <person name="Catcheside P."/>
            <person name="Chovatia M."/>
            <person name="Cooper J."/>
            <person name="Damon W."/>
            <person name="Desjardin D."/>
            <person name="Finy P."/>
            <person name="Geml J."/>
            <person name="Haridas S."/>
            <person name="Hughes K."/>
            <person name="Justo A."/>
            <person name="Karasinski D."/>
            <person name="Kautmanova I."/>
            <person name="Kiss B."/>
            <person name="Kocsube S."/>
            <person name="Kotiranta H."/>
            <person name="LaButti K.M."/>
            <person name="Lechner B.E."/>
            <person name="Liimatainen K."/>
            <person name="Lipzen A."/>
            <person name="Lukacs Z."/>
            <person name="Mihaltcheva S."/>
            <person name="Morgado L.N."/>
            <person name="Niskanen T."/>
            <person name="Noordeloos M.E."/>
            <person name="Ohm R.A."/>
            <person name="Ortiz-Santana B."/>
            <person name="Ovrebo C."/>
            <person name="Racz N."/>
            <person name="Riley R."/>
            <person name="Savchenko A."/>
            <person name="Shiryaev A."/>
            <person name="Soop K."/>
            <person name="Spirin V."/>
            <person name="Szebenyi C."/>
            <person name="Tomsovsky M."/>
            <person name="Tulloss R.E."/>
            <person name="Uehling J."/>
            <person name="Grigoriev I.V."/>
            <person name="Vagvolgyi C."/>
            <person name="Papp T."/>
            <person name="Martin F.M."/>
            <person name="Miettinen O."/>
            <person name="Hibbett D.S."/>
            <person name="Nagy L.G."/>
        </authorList>
    </citation>
    <scope>NUCLEOTIDE SEQUENCE [LARGE SCALE GENOMIC DNA]</scope>
    <source>
        <strain evidence="2 3">CBS 121175</strain>
    </source>
</reference>
<dbReference type="PROSITE" id="PS51257">
    <property type="entry name" value="PROKAR_LIPOPROTEIN"/>
    <property type="match status" value="1"/>
</dbReference>
<keyword evidence="1" id="KW-0732">Signal</keyword>
<evidence type="ECO:0000256" key="1">
    <source>
        <dbReference type="SAM" id="SignalP"/>
    </source>
</evidence>
<sequence length="155" mass="15548">MARFASVIVSFIAIFFACVASAAPLAPRQLLGGLGGIGCNVARIQTVGSLRRTIGEVNDLSEAAASDTATAAAASDASAALQSAHGGIQQIATALLTGQAPPQAGRDSVEQGFNAAKTALNSITSTDPAIVAQVAEAQEDLDRAIAAGQRVVDRC</sequence>
<dbReference type="Proteomes" id="UP000307440">
    <property type="component" value="Unassembled WGS sequence"/>
</dbReference>
<gene>
    <name evidence="2" type="ORF">FA15DRAFT_729205</name>
</gene>
<feature type="chain" id="PRO_5023011942" description="Hydrophobic surface binding protein" evidence="1">
    <location>
        <begin position="23"/>
        <end position="155"/>
    </location>
</feature>
<keyword evidence="3" id="KW-1185">Reference proteome</keyword>
<name>A0A5C3KG63_COPMA</name>
<dbReference type="EMBL" id="ML210386">
    <property type="protein sequence ID" value="TFK18653.1"/>
    <property type="molecule type" value="Genomic_DNA"/>
</dbReference>